<evidence type="ECO:0000313" key="4">
    <source>
        <dbReference type="Proteomes" id="UP000815325"/>
    </source>
</evidence>
<accession>A0ABQ7G4Y9</accession>
<protein>
    <submittedName>
        <fullName evidence="3">Uncharacterized protein</fullName>
    </submittedName>
</protein>
<feature type="compositionally biased region" description="Polar residues" evidence="2">
    <location>
        <begin position="211"/>
        <end position="245"/>
    </location>
</feature>
<evidence type="ECO:0000256" key="2">
    <source>
        <dbReference type="SAM" id="MobiDB-lite"/>
    </source>
</evidence>
<comment type="caution">
    <text evidence="3">The sequence shown here is derived from an EMBL/GenBank/DDBJ whole genome shotgun (WGS) entry which is preliminary data.</text>
</comment>
<feature type="coiled-coil region" evidence="1">
    <location>
        <begin position="83"/>
        <end position="124"/>
    </location>
</feature>
<gene>
    <name evidence="3" type="ORF">DUNSADRAFT_15684</name>
</gene>
<feature type="coiled-coil region" evidence="1">
    <location>
        <begin position="26"/>
        <end position="57"/>
    </location>
</feature>
<feature type="compositionally biased region" description="Polar residues" evidence="2">
    <location>
        <begin position="279"/>
        <end position="290"/>
    </location>
</feature>
<sequence length="470" mass="49567">MEDSKSKVQTDADARLLQSNTFQKHIEATQRELKEQLNDHQRYIKTVENELAHLQLQLKLNVGPRKMASEFLRGKIEAQNEVLAGVRRRHTEAKKALAEVEAELQAEEQEKDRLCSELNLLVAESTAAQLAKLEELKNHLDMLSRWSSRMGHSTSSAEADGLCQKAHAFATGAGLQVPQPPGTHTHMLSNCPKSRESPTEQRSPIPAPATHSCNTSSHSPSIGSAEARTSTHLPSPEEGQNQRSHTSTPTQPSSSQPAASAPPEGAASTSAPRAVPRSISPNPSAGSALSHNCEVAVSTPPSASSHLNSSQKQGEAGSTTPGEQGQGNTRSAGLVEGSCTQAPRAAPRRGGGRKPLSAGRVPRSGMPVAAGGGVNNTVQNAAAGPPPSIQGSTEAAVAHVLHHGAPLATADSTQRPATPTEQHAERPRRSNQTILGAAQQNLVPKRPLETQRPVAANMSKGKGEFSGFDV</sequence>
<name>A0ABQ7G4Y9_DUNSA</name>
<feature type="compositionally biased region" description="Polar residues" evidence="2">
    <location>
        <begin position="299"/>
        <end position="331"/>
    </location>
</feature>
<dbReference type="Proteomes" id="UP000815325">
    <property type="component" value="Unassembled WGS sequence"/>
</dbReference>
<evidence type="ECO:0000256" key="1">
    <source>
        <dbReference type="SAM" id="Coils"/>
    </source>
</evidence>
<evidence type="ECO:0000313" key="3">
    <source>
        <dbReference type="EMBL" id="KAF5829659.1"/>
    </source>
</evidence>
<proteinExistence type="predicted"/>
<feature type="region of interest" description="Disordered" evidence="2">
    <location>
        <begin position="173"/>
        <end position="391"/>
    </location>
</feature>
<organism evidence="3 4">
    <name type="scientific">Dunaliella salina</name>
    <name type="common">Green alga</name>
    <name type="synonym">Protococcus salinus</name>
    <dbReference type="NCBI Taxonomy" id="3046"/>
    <lineage>
        <taxon>Eukaryota</taxon>
        <taxon>Viridiplantae</taxon>
        <taxon>Chlorophyta</taxon>
        <taxon>core chlorophytes</taxon>
        <taxon>Chlorophyceae</taxon>
        <taxon>CS clade</taxon>
        <taxon>Chlamydomonadales</taxon>
        <taxon>Dunaliellaceae</taxon>
        <taxon>Dunaliella</taxon>
    </lineage>
</organism>
<keyword evidence="4" id="KW-1185">Reference proteome</keyword>
<dbReference type="PANTHER" id="PTHR35315:SF1">
    <property type="entry name" value="RAB6-INTERACTING GOLGIN"/>
    <property type="match status" value="1"/>
</dbReference>
<keyword evidence="1" id="KW-0175">Coiled coil</keyword>
<dbReference type="EMBL" id="MU070129">
    <property type="protein sequence ID" value="KAF5829659.1"/>
    <property type="molecule type" value="Genomic_DNA"/>
</dbReference>
<feature type="compositionally biased region" description="Polar residues" evidence="2">
    <location>
        <begin position="430"/>
        <end position="442"/>
    </location>
</feature>
<feature type="region of interest" description="Disordered" evidence="2">
    <location>
        <begin position="406"/>
        <end position="470"/>
    </location>
</feature>
<reference evidence="3" key="1">
    <citation type="submission" date="2017-08" db="EMBL/GenBank/DDBJ databases">
        <authorList>
            <person name="Polle J.E."/>
            <person name="Barry K."/>
            <person name="Cushman J."/>
            <person name="Schmutz J."/>
            <person name="Tran D."/>
            <person name="Hathwaick L.T."/>
            <person name="Yim W.C."/>
            <person name="Jenkins J."/>
            <person name="Mckie-Krisberg Z.M."/>
            <person name="Prochnik S."/>
            <person name="Lindquist E."/>
            <person name="Dockter R.B."/>
            <person name="Adam C."/>
            <person name="Molina H."/>
            <person name="Bunkerborg J."/>
            <person name="Jin E."/>
            <person name="Buchheim M."/>
            <person name="Magnuson J."/>
        </authorList>
    </citation>
    <scope>NUCLEOTIDE SEQUENCE</scope>
    <source>
        <strain evidence="3">CCAP 19/18</strain>
    </source>
</reference>
<feature type="compositionally biased region" description="Polar residues" evidence="2">
    <location>
        <begin position="410"/>
        <end position="421"/>
    </location>
</feature>
<feature type="compositionally biased region" description="Low complexity" evidence="2">
    <location>
        <begin position="246"/>
        <end position="272"/>
    </location>
</feature>
<dbReference type="PANTHER" id="PTHR35315">
    <property type="entry name" value="ACI13"/>
    <property type="match status" value="1"/>
</dbReference>